<comment type="caution">
    <text evidence="3">The sequence shown here is derived from an EMBL/GenBank/DDBJ whole genome shotgun (WGS) entry which is preliminary data.</text>
</comment>
<dbReference type="GO" id="GO:0006357">
    <property type="term" value="P:regulation of transcription by RNA polymerase II"/>
    <property type="evidence" value="ECO:0007669"/>
    <property type="project" value="TreeGrafter"/>
</dbReference>
<proteinExistence type="predicted"/>
<sequence>MKCAKIDCHWGDLAETAPCSVCGRQVHYLCSNELSTKPDVDLSKSLACIRKFFNEDSESQELTPSSTSGISCASDATVTDLAQAEVEREPEPTHGVPSHITHKRPDKAIDPVWDFIHVLGEPVMHRGSTYTHIYLLCLQRKTWKLSLCRAANASNAKSHLVSSHKDHEMAVPERQHRVQRADRYKVQVATKPETKPETKLPVSQVPTGQVEKPVKRQKTLWKAAVTQHQISGHIARWLIRDGLAHNVVTTPAFRDFLIGVTGDPNVTIPARETYNDIVDNHFEQFTGDVTEMLIEEFEDLDETPFMTVSHDLWTNSAKNSIVAVSEEVSKLMDKQLKARYGLDMEKMARFTISDTAPAALKVSRQFDTTLQTDCAMHALNLCIGYGIGLKENVRNVYKLDPKTQIYAKTRVVVTEGGAFPEGGKIIRKLRALNNFFANKSPERAASLIEVHKFHKLPQLAPLVDVDVRVTSTIKLFQRSIVNYPAFQTFFQNADVSKDEKHVFNRISSAEWELVVQMEAIMQRVAELALVESQSDTMLASARMNSYKFSSYCLNGPRDPETNEKNFPRTQMKLNHLSELGQRCIKRTLHQIAERLLKPSVPMAMALLLGPRTKPAAKTFLRIPDTTDAGLYANDEHENNAVAFTSTLAQSDGNNSSENESELSFGDEVSQPATETTAEATLNTKADALLDEWLNFRADWAEVAKLEFPTKVEQDKVMAKLSVLDRKRNVRVWNVEQVCGSIDVCRWFAEVGPRTTARRIVVSGSPTLLRLLYAFILTLALYGSIVGCFSVLKAAIKRFLALSHDEMLSAPRGQMTELRMQLLEQAAEVCMNCMDLRLENKMALHCTQAVAAAKRGEPMEFGTWPLWCVQHPL</sequence>
<name>A0A9W6YLQ3_9STRA</name>
<dbReference type="SUPFAM" id="SSF53098">
    <property type="entry name" value="Ribonuclease H-like"/>
    <property type="match status" value="1"/>
</dbReference>
<evidence type="ECO:0000256" key="2">
    <source>
        <dbReference type="SAM" id="Phobius"/>
    </source>
</evidence>
<keyword evidence="2" id="KW-1133">Transmembrane helix</keyword>
<accession>A0A9W6YLQ3</accession>
<evidence type="ECO:0000313" key="4">
    <source>
        <dbReference type="Proteomes" id="UP001165121"/>
    </source>
</evidence>
<gene>
    <name evidence="3" type="ORF">Pfra01_002865800</name>
</gene>
<keyword evidence="2" id="KW-0472">Membrane</keyword>
<dbReference type="PANTHER" id="PTHR46169:SF29">
    <property type="entry name" value="DNA REPLICATION-RELATED ELEMENT FACTOR, ISOFORM A"/>
    <property type="match status" value="1"/>
</dbReference>
<reference evidence="3" key="1">
    <citation type="submission" date="2023-04" db="EMBL/GenBank/DDBJ databases">
        <title>Phytophthora fragariaefolia NBRC 109709.</title>
        <authorList>
            <person name="Ichikawa N."/>
            <person name="Sato H."/>
            <person name="Tonouchi N."/>
        </authorList>
    </citation>
    <scope>NUCLEOTIDE SEQUENCE</scope>
    <source>
        <strain evidence="3">NBRC 109709</strain>
    </source>
</reference>
<dbReference type="InterPro" id="IPR012337">
    <property type="entry name" value="RNaseH-like_sf"/>
</dbReference>
<feature type="region of interest" description="Disordered" evidence="1">
    <location>
        <begin position="81"/>
        <end position="103"/>
    </location>
</feature>
<dbReference type="PANTHER" id="PTHR46169">
    <property type="entry name" value="DNA REPLICATION-RELATED ELEMENT FACTOR, ISOFORM A"/>
    <property type="match status" value="1"/>
</dbReference>
<dbReference type="AlphaFoldDB" id="A0A9W6YLQ3"/>
<feature type="region of interest" description="Disordered" evidence="1">
    <location>
        <begin position="648"/>
        <end position="672"/>
    </location>
</feature>
<dbReference type="InterPro" id="IPR052717">
    <property type="entry name" value="Vacuolar_transposase_reg"/>
</dbReference>
<dbReference type="GO" id="GO:0005634">
    <property type="term" value="C:nucleus"/>
    <property type="evidence" value="ECO:0007669"/>
    <property type="project" value="TreeGrafter"/>
</dbReference>
<organism evidence="3 4">
    <name type="scientific">Phytophthora fragariaefolia</name>
    <dbReference type="NCBI Taxonomy" id="1490495"/>
    <lineage>
        <taxon>Eukaryota</taxon>
        <taxon>Sar</taxon>
        <taxon>Stramenopiles</taxon>
        <taxon>Oomycota</taxon>
        <taxon>Peronosporomycetes</taxon>
        <taxon>Peronosporales</taxon>
        <taxon>Peronosporaceae</taxon>
        <taxon>Phytophthora</taxon>
    </lineage>
</organism>
<dbReference type="OrthoDB" id="127680at2759"/>
<feature type="region of interest" description="Disordered" evidence="1">
    <location>
        <begin position="191"/>
        <end position="211"/>
    </location>
</feature>
<feature type="transmembrane region" description="Helical" evidence="2">
    <location>
        <begin position="770"/>
        <end position="791"/>
    </location>
</feature>
<dbReference type="Proteomes" id="UP001165121">
    <property type="component" value="Unassembled WGS sequence"/>
</dbReference>
<keyword evidence="2" id="KW-0812">Transmembrane</keyword>
<evidence type="ECO:0000313" key="3">
    <source>
        <dbReference type="EMBL" id="GMF80514.1"/>
    </source>
</evidence>
<evidence type="ECO:0000256" key="1">
    <source>
        <dbReference type="SAM" id="MobiDB-lite"/>
    </source>
</evidence>
<protein>
    <submittedName>
        <fullName evidence="3">Unnamed protein product</fullName>
    </submittedName>
</protein>
<dbReference type="EMBL" id="BSXT01010521">
    <property type="protein sequence ID" value="GMF80514.1"/>
    <property type="molecule type" value="Genomic_DNA"/>
</dbReference>
<keyword evidence="4" id="KW-1185">Reference proteome</keyword>